<sequence>MCNPNVAQRTTFATNQSKIGSLDNIGHIAGGGQRKKEKGKGAEGGAACPTLNGDGLSPAPIDSSSKSPQTLPSEPILTAEPPLINLEIETHKLSFREQAKARTDHGAEIVCKSPGASGEGSPRRLSNVSSSGSINMTDSPQLSTLADQVSASLAKQGLTKASTWKAVSWPAGSQYCGLPSNGGGTKKDKNNIVWEVVLLKARDSVFIDMLLHAVEFPVLQMFSAVTFTLALPKHLLCVSFSVKQTGLDLSIASSIGGGGQHDYFRH</sequence>
<protein>
    <recommendedName>
        <fullName evidence="7">Microtubule-associated protein</fullName>
    </recommendedName>
</protein>
<keyword evidence="4 7" id="KW-0493">Microtubule</keyword>
<dbReference type="InterPro" id="IPR027324">
    <property type="entry name" value="MAP2/MAP4/Tau"/>
</dbReference>
<evidence type="ECO:0000256" key="4">
    <source>
        <dbReference type="ARBA" id="ARBA00022701"/>
    </source>
</evidence>
<accession>A0A8T2NU05</accession>
<dbReference type="OrthoDB" id="9378527at2759"/>
<evidence type="ECO:0000256" key="8">
    <source>
        <dbReference type="SAM" id="MobiDB-lite"/>
    </source>
</evidence>
<keyword evidence="5" id="KW-0677">Repeat</keyword>
<proteinExistence type="predicted"/>
<dbReference type="GO" id="GO:0000226">
    <property type="term" value="P:microtubule cytoskeleton organization"/>
    <property type="evidence" value="ECO:0007669"/>
    <property type="project" value="TreeGrafter"/>
</dbReference>
<dbReference type="PROSITE" id="PS51491">
    <property type="entry name" value="TAU_MAP_2"/>
    <property type="match status" value="1"/>
</dbReference>
<dbReference type="AlphaFoldDB" id="A0A8T2NU05"/>
<feature type="region of interest" description="Disordered" evidence="8">
    <location>
        <begin position="22"/>
        <end position="78"/>
    </location>
</feature>
<reference evidence="9" key="1">
    <citation type="thesis" date="2021" institute="BYU ScholarsArchive" country="Provo, UT, USA">
        <title>Applications of and Algorithms for Genome Assembly and Genomic Analyses with an Emphasis on Marine Teleosts.</title>
        <authorList>
            <person name="Pickett B.D."/>
        </authorList>
    </citation>
    <scope>NUCLEOTIDE SEQUENCE</scope>
    <source>
        <strain evidence="9">HI-2016</strain>
    </source>
</reference>
<feature type="region of interest" description="Disordered" evidence="8">
    <location>
        <begin position="111"/>
        <end position="139"/>
    </location>
</feature>
<dbReference type="PROSITE" id="PS00229">
    <property type="entry name" value="TAU_MAP_1"/>
    <property type="match status" value="1"/>
</dbReference>
<feature type="compositionally biased region" description="Polar residues" evidence="8">
    <location>
        <begin position="62"/>
        <end position="72"/>
    </location>
</feature>
<dbReference type="GO" id="GO:0043005">
    <property type="term" value="C:neuron projection"/>
    <property type="evidence" value="ECO:0007669"/>
    <property type="project" value="TreeGrafter"/>
</dbReference>
<dbReference type="EMBL" id="JAFBMS010000022">
    <property type="protein sequence ID" value="KAG9343835.1"/>
    <property type="molecule type" value="Genomic_DNA"/>
</dbReference>
<dbReference type="PANTHER" id="PTHR11501">
    <property type="entry name" value="MICROTUBULE-ASSOCIATED PROTEIN"/>
    <property type="match status" value="1"/>
</dbReference>
<dbReference type="InterPro" id="IPR001084">
    <property type="entry name" value="MAP_tubulin-bd_rpt"/>
</dbReference>
<evidence type="ECO:0000256" key="3">
    <source>
        <dbReference type="ARBA" id="ARBA00022553"/>
    </source>
</evidence>
<evidence type="ECO:0000256" key="6">
    <source>
        <dbReference type="ARBA" id="ARBA00023212"/>
    </source>
</evidence>
<dbReference type="GO" id="GO:0031175">
    <property type="term" value="P:neuron projection development"/>
    <property type="evidence" value="ECO:0007669"/>
    <property type="project" value="TreeGrafter"/>
</dbReference>
<keyword evidence="6 7" id="KW-0206">Cytoskeleton</keyword>
<dbReference type="Pfam" id="PF00418">
    <property type="entry name" value="Tubulin-binding"/>
    <property type="match status" value="1"/>
</dbReference>
<evidence type="ECO:0000256" key="7">
    <source>
        <dbReference type="RuleBase" id="RU000686"/>
    </source>
</evidence>
<gene>
    <name evidence="9" type="ORF">JZ751_013216</name>
</gene>
<dbReference type="GO" id="GO:0005874">
    <property type="term" value="C:microtubule"/>
    <property type="evidence" value="ECO:0007669"/>
    <property type="project" value="UniProtKB-KW"/>
</dbReference>
<dbReference type="PANTHER" id="PTHR11501:SF14">
    <property type="entry name" value="MICROTUBULE-ASSOCIATED PROTEIN TAU"/>
    <property type="match status" value="1"/>
</dbReference>
<dbReference type="Proteomes" id="UP000824540">
    <property type="component" value="Unassembled WGS sequence"/>
</dbReference>
<evidence type="ECO:0000313" key="9">
    <source>
        <dbReference type="EMBL" id="KAG9343835.1"/>
    </source>
</evidence>
<evidence type="ECO:0000256" key="1">
    <source>
        <dbReference type="ARBA" id="ARBA00004245"/>
    </source>
</evidence>
<keyword evidence="2 7" id="KW-0963">Cytoplasm</keyword>
<name>A0A8T2NU05_9TELE</name>
<organism evidence="9 10">
    <name type="scientific">Albula glossodonta</name>
    <name type="common">roundjaw bonefish</name>
    <dbReference type="NCBI Taxonomy" id="121402"/>
    <lineage>
        <taxon>Eukaryota</taxon>
        <taxon>Metazoa</taxon>
        <taxon>Chordata</taxon>
        <taxon>Craniata</taxon>
        <taxon>Vertebrata</taxon>
        <taxon>Euteleostomi</taxon>
        <taxon>Actinopterygii</taxon>
        <taxon>Neopterygii</taxon>
        <taxon>Teleostei</taxon>
        <taxon>Albuliformes</taxon>
        <taxon>Albulidae</taxon>
        <taxon>Albula</taxon>
    </lineage>
</organism>
<evidence type="ECO:0000256" key="2">
    <source>
        <dbReference type="ARBA" id="ARBA00022490"/>
    </source>
</evidence>
<comment type="subcellular location">
    <subcellularLocation>
        <location evidence="1 7">Cytoplasm</location>
        <location evidence="1 7">Cytoskeleton</location>
    </subcellularLocation>
</comment>
<evidence type="ECO:0000313" key="10">
    <source>
        <dbReference type="Proteomes" id="UP000824540"/>
    </source>
</evidence>
<comment type="caution">
    <text evidence="9">The sequence shown here is derived from an EMBL/GenBank/DDBJ whole genome shotgun (WGS) entry which is preliminary data.</text>
</comment>
<keyword evidence="10" id="KW-1185">Reference proteome</keyword>
<dbReference type="GO" id="GO:0008017">
    <property type="term" value="F:microtubule binding"/>
    <property type="evidence" value="ECO:0007669"/>
    <property type="project" value="InterPro"/>
</dbReference>
<evidence type="ECO:0000256" key="5">
    <source>
        <dbReference type="ARBA" id="ARBA00022737"/>
    </source>
</evidence>
<feature type="compositionally biased region" description="Polar residues" evidence="8">
    <location>
        <begin position="124"/>
        <end position="139"/>
    </location>
</feature>
<keyword evidence="3" id="KW-0597">Phosphoprotein</keyword>